<gene>
    <name evidence="1" type="ORF">NDU88_004290</name>
</gene>
<comment type="caution">
    <text evidence="1">The sequence shown here is derived from an EMBL/GenBank/DDBJ whole genome shotgun (WGS) entry which is preliminary data.</text>
</comment>
<organism evidence="1 2">
    <name type="scientific">Pleurodeles waltl</name>
    <name type="common">Iberian ribbed newt</name>
    <dbReference type="NCBI Taxonomy" id="8319"/>
    <lineage>
        <taxon>Eukaryota</taxon>
        <taxon>Metazoa</taxon>
        <taxon>Chordata</taxon>
        <taxon>Craniata</taxon>
        <taxon>Vertebrata</taxon>
        <taxon>Euteleostomi</taxon>
        <taxon>Amphibia</taxon>
        <taxon>Batrachia</taxon>
        <taxon>Caudata</taxon>
        <taxon>Salamandroidea</taxon>
        <taxon>Salamandridae</taxon>
        <taxon>Pleurodelinae</taxon>
        <taxon>Pleurodeles</taxon>
    </lineage>
</organism>
<sequence>MESPLPESPIKSNIDPSASLDMILQRLCALHDLVQDTKANTDAMHHDLQALWNKFQTMAGRIIEAETRISVLEDSASTPKSKVDAATIKIKTLMKDISDLEDRNWRGNLCIFGLIERVEDNAKLCVEFLESWLPRTLGIRDIFKSP</sequence>
<reference evidence="1" key="1">
    <citation type="journal article" date="2022" name="bioRxiv">
        <title>Sequencing and chromosome-scale assembly of the giantPleurodeles waltlgenome.</title>
        <authorList>
            <person name="Brown T."/>
            <person name="Elewa A."/>
            <person name="Iarovenko S."/>
            <person name="Subramanian E."/>
            <person name="Araus A.J."/>
            <person name="Petzold A."/>
            <person name="Susuki M."/>
            <person name="Suzuki K.-i.T."/>
            <person name="Hayashi T."/>
            <person name="Toyoda A."/>
            <person name="Oliveira C."/>
            <person name="Osipova E."/>
            <person name="Leigh N.D."/>
            <person name="Simon A."/>
            <person name="Yun M.H."/>
        </authorList>
    </citation>
    <scope>NUCLEOTIDE SEQUENCE</scope>
    <source>
        <strain evidence="1">20211129_DDA</strain>
        <tissue evidence="1">Liver</tissue>
    </source>
</reference>
<dbReference type="Gene3D" id="1.20.5.340">
    <property type="match status" value="1"/>
</dbReference>
<evidence type="ECO:0000313" key="2">
    <source>
        <dbReference type="Proteomes" id="UP001066276"/>
    </source>
</evidence>
<proteinExistence type="predicted"/>
<dbReference type="EMBL" id="JANPWB010000005">
    <property type="protein sequence ID" value="KAJ1187515.1"/>
    <property type="molecule type" value="Genomic_DNA"/>
</dbReference>
<accession>A0AAV7UGQ1</accession>
<dbReference type="AlphaFoldDB" id="A0AAV7UGQ1"/>
<protein>
    <submittedName>
        <fullName evidence="1">Uncharacterized protein</fullName>
    </submittedName>
</protein>
<name>A0AAV7UGQ1_PLEWA</name>
<evidence type="ECO:0000313" key="1">
    <source>
        <dbReference type="EMBL" id="KAJ1187515.1"/>
    </source>
</evidence>
<keyword evidence="2" id="KW-1185">Reference proteome</keyword>
<dbReference type="Proteomes" id="UP001066276">
    <property type="component" value="Chromosome 3_1"/>
</dbReference>